<name>A0A1Z4JK75_LEPBY</name>
<feature type="transmembrane region" description="Helical" evidence="2">
    <location>
        <begin position="63"/>
        <end position="82"/>
    </location>
</feature>
<feature type="region of interest" description="Disordered" evidence="1">
    <location>
        <begin position="99"/>
        <end position="170"/>
    </location>
</feature>
<keyword evidence="2" id="KW-1133">Transmembrane helix</keyword>
<dbReference type="AlphaFoldDB" id="A0A1Z4JK75"/>
<reference evidence="3 4" key="1">
    <citation type="submission" date="2017-06" db="EMBL/GenBank/DDBJ databases">
        <title>Genome sequencing of cyanobaciteial culture collection at National Institute for Environmental Studies (NIES).</title>
        <authorList>
            <person name="Hirose Y."/>
            <person name="Shimura Y."/>
            <person name="Fujisawa T."/>
            <person name="Nakamura Y."/>
            <person name="Kawachi M."/>
        </authorList>
    </citation>
    <scope>NUCLEOTIDE SEQUENCE [LARGE SCALE GENOMIC DNA]</scope>
    <source>
        <strain evidence="3 4">NIES-2135</strain>
    </source>
</reference>
<protein>
    <submittedName>
        <fullName evidence="3">Uncharacterized protein</fullName>
    </submittedName>
</protein>
<dbReference type="Proteomes" id="UP000217895">
    <property type="component" value="Chromosome"/>
</dbReference>
<keyword evidence="4" id="KW-1185">Reference proteome</keyword>
<feature type="compositionally biased region" description="Basic and acidic residues" evidence="1">
    <location>
        <begin position="99"/>
        <end position="125"/>
    </location>
</feature>
<proteinExistence type="predicted"/>
<evidence type="ECO:0000313" key="4">
    <source>
        <dbReference type="Proteomes" id="UP000217895"/>
    </source>
</evidence>
<evidence type="ECO:0000256" key="2">
    <source>
        <dbReference type="SAM" id="Phobius"/>
    </source>
</evidence>
<sequence>MQREKARIKLYCCGSGWKRSLETVGVDFSPLLIKNCELREPYSGFQVCKLKVSRGYLMMNRKLAIVLFALPFGMSAALTRSASATDQLDRHPPVVVAQRYDEHDERWNNDPRYDNQRDRNQQYKDHRNRNQRHEDRRNRDRREAIRREQLRKNELRRQDGSRRNDSRWEQNRRDNVRWDRNRPIDSRWDRNRQNIRRVWIPGHYERGFLGIGRRWVEGHWETR</sequence>
<dbReference type="EMBL" id="AP018203">
    <property type="protein sequence ID" value="BAY56987.1"/>
    <property type="molecule type" value="Genomic_DNA"/>
</dbReference>
<evidence type="ECO:0000313" key="3">
    <source>
        <dbReference type="EMBL" id="BAY56987.1"/>
    </source>
</evidence>
<accession>A0A1Z4JK75</accession>
<gene>
    <name evidence="3" type="ORF">NIES2135_38500</name>
</gene>
<keyword evidence="2" id="KW-0472">Membrane</keyword>
<keyword evidence="2" id="KW-0812">Transmembrane</keyword>
<feature type="compositionally biased region" description="Basic and acidic residues" evidence="1">
    <location>
        <begin position="131"/>
        <end position="170"/>
    </location>
</feature>
<evidence type="ECO:0000256" key="1">
    <source>
        <dbReference type="SAM" id="MobiDB-lite"/>
    </source>
</evidence>
<organism evidence="3 4">
    <name type="scientific">Leptolyngbya boryana NIES-2135</name>
    <dbReference type="NCBI Taxonomy" id="1973484"/>
    <lineage>
        <taxon>Bacteria</taxon>
        <taxon>Bacillati</taxon>
        <taxon>Cyanobacteriota</taxon>
        <taxon>Cyanophyceae</taxon>
        <taxon>Leptolyngbyales</taxon>
        <taxon>Leptolyngbyaceae</taxon>
        <taxon>Leptolyngbya group</taxon>
        <taxon>Leptolyngbya</taxon>
    </lineage>
</organism>